<evidence type="ECO:0000256" key="1">
    <source>
        <dbReference type="SAM" id="MobiDB-lite"/>
    </source>
</evidence>
<evidence type="ECO:0000313" key="2">
    <source>
        <dbReference type="EMBL" id="KAJ8993830.1"/>
    </source>
</evidence>
<evidence type="ECO:0000313" key="3">
    <source>
        <dbReference type="Proteomes" id="UP001161757"/>
    </source>
</evidence>
<proteinExistence type="predicted"/>
<sequence>MWWKLDVQPTPRTSHRKIDGRAPANLKHDSRTAHHRLCPVNVVTGFFPHMESLNSWSKCLVLFFARRAVAIIFQRVKHMPRVLAVGPSLPTQSVLLEPVA</sequence>
<dbReference type="EMBL" id="JAJGCB010000003">
    <property type="protein sequence ID" value="KAJ8993830.1"/>
    <property type="molecule type" value="Genomic_DNA"/>
</dbReference>
<dbReference type="AlphaFoldDB" id="A0AAN6EY10"/>
<name>A0AAN6EY10_EXODE</name>
<comment type="caution">
    <text evidence="2">The sequence shown here is derived from an EMBL/GenBank/DDBJ whole genome shotgun (WGS) entry which is preliminary data.</text>
</comment>
<feature type="region of interest" description="Disordered" evidence="1">
    <location>
        <begin position="1"/>
        <end position="20"/>
    </location>
</feature>
<organism evidence="2 3">
    <name type="scientific">Exophiala dermatitidis</name>
    <name type="common">Black yeast-like fungus</name>
    <name type="synonym">Wangiella dermatitidis</name>
    <dbReference type="NCBI Taxonomy" id="5970"/>
    <lineage>
        <taxon>Eukaryota</taxon>
        <taxon>Fungi</taxon>
        <taxon>Dikarya</taxon>
        <taxon>Ascomycota</taxon>
        <taxon>Pezizomycotina</taxon>
        <taxon>Eurotiomycetes</taxon>
        <taxon>Chaetothyriomycetidae</taxon>
        <taxon>Chaetothyriales</taxon>
        <taxon>Herpotrichiellaceae</taxon>
        <taxon>Exophiala</taxon>
    </lineage>
</organism>
<protein>
    <submittedName>
        <fullName evidence="2">Uncharacterized protein</fullName>
    </submittedName>
</protein>
<reference evidence="2" key="1">
    <citation type="submission" date="2023-01" db="EMBL/GenBank/DDBJ databases">
        <title>Exophiala dermititidis isolated from Cystic Fibrosis Patient.</title>
        <authorList>
            <person name="Kurbessoian T."/>
            <person name="Crocker A."/>
            <person name="Murante D."/>
            <person name="Hogan D.A."/>
            <person name="Stajich J.E."/>
        </authorList>
    </citation>
    <scope>NUCLEOTIDE SEQUENCE</scope>
    <source>
        <strain evidence="2">Ex8</strain>
    </source>
</reference>
<accession>A0AAN6EY10</accession>
<gene>
    <name evidence="2" type="ORF">HRR80_002334</name>
</gene>
<dbReference type="Proteomes" id="UP001161757">
    <property type="component" value="Unassembled WGS sequence"/>
</dbReference>